<dbReference type="RefSeq" id="WP_306889599.1">
    <property type="nucleotide sequence ID" value="NZ_JAUSVR010000004.1"/>
</dbReference>
<protein>
    <submittedName>
        <fullName evidence="1">Uncharacterized protein</fullName>
    </submittedName>
</protein>
<proteinExistence type="predicted"/>
<comment type="caution">
    <text evidence="1">The sequence shown here is derived from an EMBL/GenBank/DDBJ whole genome shotgun (WGS) entry which is preliminary data.</text>
</comment>
<organism evidence="1 2">
    <name type="scientific">Ancylobacter amanitiformis</name>
    <dbReference type="NCBI Taxonomy" id="217069"/>
    <lineage>
        <taxon>Bacteria</taxon>
        <taxon>Pseudomonadati</taxon>
        <taxon>Pseudomonadota</taxon>
        <taxon>Alphaproteobacteria</taxon>
        <taxon>Hyphomicrobiales</taxon>
        <taxon>Xanthobacteraceae</taxon>
        <taxon>Ancylobacter</taxon>
    </lineage>
</organism>
<dbReference type="EMBL" id="JAUSVR010000004">
    <property type="protein sequence ID" value="MDQ0510884.1"/>
    <property type="molecule type" value="Genomic_DNA"/>
</dbReference>
<name>A0ABU0LQC8_9HYPH</name>
<evidence type="ECO:0000313" key="1">
    <source>
        <dbReference type="EMBL" id="MDQ0510884.1"/>
    </source>
</evidence>
<accession>A0ABU0LQC8</accession>
<dbReference type="Proteomes" id="UP001235094">
    <property type="component" value="Unassembled WGS sequence"/>
</dbReference>
<evidence type="ECO:0000313" key="2">
    <source>
        <dbReference type="Proteomes" id="UP001235094"/>
    </source>
</evidence>
<gene>
    <name evidence="1" type="ORF">QOZ99_001772</name>
</gene>
<reference evidence="1 2" key="1">
    <citation type="submission" date="2023-07" db="EMBL/GenBank/DDBJ databases">
        <title>Genomic Encyclopedia of Type Strains, Phase IV (KMG-IV): sequencing the most valuable type-strain genomes for metagenomic binning, comparative biology and taxonomic classification.</title>
        <authorList>
            <person name="Goeker M."/>
        </authorList>
    </citation>
    <scope>NUCLEOTIDE SEQUENCE [LARGE SCALE GENOMIC DNA]</scope>
    <source>
        <strain evidence="1 2">DSM 15561</strain>
    </source>
</reference>
<sequence>MQKFAEYEAMVTQAVDDLYGERVRVEPRADSKFVLASADPDRPATTIEAAVVDLQPAVARLRNAGRNDADMAEVSADLCHISIADARLPFALRRGDRFRLIDRPEQPVWAVSKEPEPDGIGRTVFRCVSISEGDGA</sequence>
<keyword evidence="2" id="KW-1185">Reference proteome</keyword>